<accession>A0A6M3IRH2</accession>
<sequence>MKTIELEKKEPKASKILRKVVNLVNAKDYFHFFYEPQLIIRIPDSIVKSLIKCLKIKKVKYKIYDYPFPKHGGKWGSNKEFGEGKKGIIIKYFSYFKHLLTINSAFALGRKKRDDYKIIERYTHTFLNQLGYAWTDEALILLELATKRMKNIKNYEAKTVFEKLWCNLIIFTLIFSIRLVKLFRYENN</sequence>
<name>A0A6M3IRH2_9ZZZZ</name>
<reference evidence="1" key="1">
    <citation type="submission" date="2020-03" db="EMBL/GenBank/DDBJ databases">
        <title>The deep terrestrial virosphere.</title>
        <authorList>
            <person name="Holmfeldt K."/>
            <person name="Nilsson E."/>
            <person name="Simone D."/>
            <person name="Lopez-Fernandez M."/>
            <person name="Wu X."/>
            <person name="de Brujin I."/>
            <person name="Lundin D."/>
            <person name="Andersson A."/>
            <person name="Bertilsson S."/>
            <person name="Dopson M."/>
        </authorList>
    </citation>
    <scope>NUCLEOTIDE SEQUENCE</scope>
    <source>
        <strain evidence="1">MM415B01169</strain>
    </source>
</reference>
<protein>
    <submittedName>
        <fullName evidence="1">Uncharacterized protein</fullName>
    </submittedName>
</protein>
<dbReference type="EMBL" id="MT141399">
    <property type="protein sequence ID" value="QJA60190.1"/>
    <property type="molecule type" value="Genomic_DNA"/>
</dbReference>
<proteinExistence type="predicted"/>
<evidence type="ECO:0000313" key="1">
    <source>
        <dbReference type="EMBL" id="QJA60190.1"/>
    </source>
</evidence>
<organism evidence="1">
    <name type="scientific">viral metagenome</name>
    <dbReference type="NCBI Taxonomy" id="1070528"/>
    <lineage>
        <taxon>unclassified sequences</taxon>
        <taxon>metagenomes</taxon>
        <taxon>organismal metagenomes</taxon>
    </lineage>
</organism>
<gene>
    <name evidence="1" type="ORF">MM415B01169_0023</name>
</gene>
<dbReference type="AlphaFoldDB" id="A0A6M3IRH2"/>